<gene>
    <name evidence="10" type="ORF">QE152_g15152</name>
</gene>
<dbReference type="PANTHER" id="PTHR12027">
    <property type="entry name" value="WNT RELATED"/>
    <property type="match status" value="1"/>
</dbReference>
<dbReference type="Pfam" id="PF00110">
    <property type="entry name" value="wnt"/>
    <property type="match status" value="1"/>
</dbReference>
<name>A0AAW1L940_POPJA</name>
<evidence type="ECO:0000256" key="6">
    <source>
        <dbReference type="ARBA" id="ARBA00022687"/>
    </source>
</evidence>
<keyword evidence="4" id="KW-0964">Secreted</keyword>
<evidence type="ECO:0000256" key="2">
    <source>
        <dbReference type="ARBA" id="ARBA00005683"/>
    </source>
</evidence>
<evidence type="ECO:0000256" key="4">
    <source>
        <dbReference type="ARBA" id="ARBA00022525"/>
    </source>
</evidence>
<dbReference type="GO" id="GO:0030182">
    <property type="term" value="P:neuron differentiation"/>
    <property type="evidence" value="ECO:0007669"/>
    <property type="project" value="TreeGrafter"/>
</dbReference>
<protein>
    <recommendedName>
        <fullName evidence="8">Protein Wnt</fullName>
    </recommendedName>
</protein>
<dbReference type="EMBL" id="JASPKY010000146">
    <property type="protein sequence ID" value="KAK9730472.1"/>
    <property type="molecule type" value="Genomic_DNA"/>
</dbReference>
<comment type="function">
    <text evidence="8">Ligand for members of the frizzled family of seven transmembrane receptors.</text>
</comment>
<organism evidence="10 11">
    <name type="scientific">Popillia japonica</name>
    <name type="common">Japanese beetle</name>
    <dbReference type="NCBI Taxonomy" id="7064"/>
    <lineage>
        <taxon>Eukaryota</taxon>
        <taxon>Metazoa</taxon>
        <taxon>Ecdysozoa</taxon>
        <taxon>Arthropoda</taxon>
        <taxon>Hexapoda</taxon>
        <taxon>Insecta</taxon>
        <taxon>Pterygota</taxon>
        <taxon>Neoptera</taxon>
        <taxon>Endopterygota</taxon>
        <taxon>Coleoptera</taxon>
        <taxon>Polyphaga</taxon>
        <taxon>Scarabaeiformia</taxon>
        <taxon>Scarabaeidae</taxon>
        <taxon>Rutelinae</taxon>
        <taxon>Popillia</taxon>
    </lineage>
</organism>
<dbReference type="GO" id="GO:0060070">
    <property type="term" value="P:canonical Wnt signaling pathway"/>
    <property type="evidence" value="ECO:0007669"/>
    <property type="project" value="TreeGrafter"/>
</dbReference>
<dbReference type="GO" id="GO:0005125">
    <property type="term" value="F:cytokine activity"/>
    <property type="evidence" value="ECO:0007669"/>
    <property type="project" value="TreeGrafter"/>
</dbReference>
<dbReference type="GO" id="GO:0005109">
    <property type="term" value="F:frizzled binding"/>
    <property type="evidence" value="ECO:0007669"/>
    <property type="project" value="TreeGrafter"/>
</dbReference>
<dbReference type="GO" id="GO:0005615">
    <property type="term" value="C:extracellular space"/>
    <property type="evidence" value="ECO:0007669"/>
    <property type="project" value="TreeGrafter"/>
</dbReference>
<evidence type="ECO:0000313" key="11">
    <source>
        <dbReference type="Proteomes" id="UP001458880"/>
    </source>
</evidence>
<keyword evidence="7" id="KW-1015">Disulfide bond</keyword>
<evidence type="ECO:0000256" key="9">
    <source>
        <dbReference type="SAM" id="SignalP"/>
    </source>
</evidence>
<feature type="signal peptide" evidence="9">
    <location>
        <begin position="1"/>
        <end position="16"/>
    </location>
</feature>
<accession>A0AAW1L940</accession>
<dbReference type="SMART" id="SM00097">
    <property type="entry name" value="WNT1"/>
    <property type="match status" value="1"/>
</dbReference>
<proteinExistence type="inferred from homology"/>
<comment type="subcellular location">
    <subcellularLocation>
        <location evidence="1 8">Secreted</location>
        <location evidence="1 8">Extracellular space</location>
        <location evidence="1 8">Extracellular matrix</location>
    </subcellularLocation>
</comment>
<dbReference type="InterPro" id="IPR043158">
    <property type="entry name" value="Wnt_C"/>
</dbReference>
<keyword evidence="6 8" id="KW-0879">Wnt signaling pathway</keyword>
<dbReference type="Proteomes" id="UP001458880">
    <property type="component" value="Unassembled WGS sequence"/>
</dbReference>
<keyword evidence="11" id="KW-1185">Reference proteome</keyword>
<evidence type="ECO:0000256" key="1">
    <source>
        <dbReference type="ARBA" id="ARBA00004498"/>
    </source>
</evidence>
<dbReference type="PRINTS" id="PR01349">
    <property type="entry name" value="WNTPROTEIN"/>
</dbReference>
<evidence type="ECO:0000256" key="3">
    <source>
        <dbReference type="ARBA" id="ARBA00022473"/>
    </source>
</evidence>
<dbReference type="GO" id="GO:0045165">
    <property type="term" value="P:cell fate commitment"/>
    <property type="evidence" value="ECO:0007669"/>
    <property type="project" value="TreeGrafter"/>
</dbReference>
<feature type="chain" id="PRO_5043945972" description="Protein Wnt" evidence="9">
    <location>
        <begin position="17"/>
        <end position="330"/>
    </location>
</feature>
<dbReference type="InterPro" id="IPR005817">
    <property type="entry name" value="Wnt"/>
</dbReference>
<keyword evidence="3 8" id="KW-0217">Developmental protein</keyword>
<comment type="caution">
    <text evidence="10">The sequence shown here is derived from an EMBL/GenBank/DDBJ whole genome shotgun (WGS) entry which is preliminary data.</text>
</comment>
<comment type="similarity">
    <text evidence="2 8">Belongs to the Wnt family.</text>
</comment>
<keyword evidence="5" id="KW-0272">Extracellular matrix</keyword>
<reference evidence="10 11" key="1">
    <citation type="journal article" date="2024" name="BMC Genomics">
        <title>De novo assembly and annotation of Popillia japonica's genome with initial clues to its potential as an invasive pest.</title>
        <authorList>
            <person name="Cucini C."/>
            <person name="Boschi S."/>
            <person name="Funari R."/>
            <person name="Cardaioli E."/>
            <person name="Iannotti N."/>
            <person name="Marturano G."/>
            <person name="Paoli F."/>
            <person name="Bruttini M."/>
            <person name="Carapelli A."/>
            <person name="Frati F."/>
            <person name="Nardi F."/>
        </authorList>
    </citation>
    <scope>NUCLEOTIDE SEQUENCE [LARGE SCALE GENOMIC DNA]</scope>
    <source>
        <strain evidence="10">DMR45628</strain>
    </source>
</reference>
<keyword evidence="9" id="KW-0732">Signal</keyword>
<dbReference type="AlphaFoldDB" id="A0AAW1L940"/>
<sequence>MIKVLLFVLVFNYTISDTITNRTITPKHVKKRILISALFSKKFFITEKSKDNCRWLRGFQYQKQQCQRRKGFAEVLNTARKLAISECEEQFRYYRWNCSYHKDMFKKAYRETVFMQSLATAAIMFSAAKACTDGKLQKCHCSDEVPPKRPDMKWGGCGDNTKKAKHITRRFMQVTHPNTKFRDVLNHSIEVGIKTVIENEKAHCYCPGGNTCAIKLCWKRIQPFVNIAQKLQYRYHSAIDVNSKNLRRKSSWKKQHADRLLYVNNSTDFCNLTAGRRCSSKDNCATLCCTRGYREQKVVVPRRCHAKYHDCCYKVTYDICHNEEYVYYCK</sequence>
<dbReference type="PANTHER" id="PTHR12027:SF97">
    <property type="entry name" value="PROTEIN WNT-4"/>
    <property type="match status" value="1"/>
</dbReference>
<evidence type="ECO:0000256" key="8">
    <source>
        <dbReference type="RuleBase" id="RU003500"/>
    </source>
</evidence>
<dbReference type="Gene3D" id="3.30.2460.20">
    <property type="match status" value="1"/>
</dbReference>
<evidence type="ECO:0000313" key="10">
    <source>
        <dbReference type="EMBL" id="KAK9730472.1"/>
    </source>
</evidence>
<evidence type="ECO:0000256" key="7">
    <source>
        <dbReference type="ARBA" id="ARBA00023157"/>
    </source>
</evidence>
<evidence type="ECO:0000256" key="5">
    <source>
        <dbReference type="ARBA" id="ARBA00022530"/>
    </source>
</evidence>